<feature type="compositionally biased region" description="Basic and acidic residues" evidence="1">
    <location>
        <begin position="42"/>
        <end position="55"/>
    </location>
</feature>
<reference evidence="2" key="1">
    <citation type="submission" date="2021-06" db="EMBL/GenBank/DDBJ databases">
        <authorList>
            <person name="Kallberg Y."/>
            <person name="Tangrot J."/>
            <person name="Rosling A."/>
        </authorList>
    </citation>
    <scope>NUCLEOTIDE SEQUENCE</scope>
    <source>
        <strain evidence="2">87-6 pot B 2015</strain>
    </source>
</reference>
<sequence>MSANPHKKADAESILTWNYFGEKEKPLTNGFFQRSQWVKKADKGSKKPLGRDSIDIKINPTL</sequence>
<dbReference type="AlphaFoldDB" id="A0A9N9HYH0"/>
<evidence type="ECO:0000256" key="1">
    <source>
        <dbReference type="SAM" id="MobiDB-lite"/>
    </source>
</evidence>
<name>A0A9N9HYH0_FUNMO</name>
<feature type="non-terminal residue" evidence="2">
    <location>
        <position position="62"/>
    </location>
</feature>
<evidence type="ECO:0000313" key="2">
    <source>
        <dbReference type="EMBL" id="CAG8712414.1"/>
    </source>
</evidence>
<dbReference type="Proteomes" id="UP000789375">
    <property type="component" value="Unassembled WGS sequence"/>
</dbReference>
<feature type="region of interest" description="Disordered" evidence="1">
    <location>
        <begin position="42"/>
        <end position="62"/>
    </location>
</feature>
<gene>
    <name evidence="2" type="ORF">FMOSSE_LOCUS14414</name>
</gene>
<dbReference type="EMBL" id="CAJVPP010010938">
    <property type="protein sequence ID" value="CAG8712414.1"/>
    <property type="molecule type" value="Genomic_DNA"/>
</dbReference>
<accession>A0A9N9HYH0</accession>
<proteinExistence type="predicted"/>
<protein>
    <submittedName>
        <fullName evidence="2">10149_t:CDS:1</fullName>
    </submittedName>
</protein>
<organism evidence="2 3">
    <name type="scientific">Funneliformis mosseae</name>
    <name type="common">Endomycorrhizal fungus</name>
    <name type="synonym">Glomus mosseae</name>
    <dbReference type="NCBI Taxonomy" id="27381"/>
    <lineage>
        <taxon>Eukaryota</taxon>
        <taxon>Fungi</taxon>
        <taxon>Fungi incertae sedis</taxon>
        <taxon>Mucoromycota</taxon>
        <taxon>Glomeromycotina</taxon>
        <taxon>Glomeromycetes</taxon>
        <taxon>Glomerales</taxon>
        <taxon>Glomeraceae</taxon>
        <taxon>Funneliformis</taxon>
    </lineage>
</organism>
<evidence type="ECO:0000313" key="3">
    <source>
        <dbReference type="Proteomes" id="UP000789375"/>
    </source>
</evidence>
<keyword evidence="3" id="KW-1185">Reference proteome</keyword>
<comment type="caution">
    <text evidence="2">The sequence shown here is derived from an EMBL/GenBank/DDBJ whole genome shotgun (WGS) entry which is preliminary data.</text>
</comment>